<dbReference type="EMBL" id="UGTA01000001">
    <property type="protein sequence ID" value="SUB58653.1"/>
    <property type="molecule type" value="Genomic_DNA"/>
</dbReference>
<protein>
    <recommendedName>
        <fullName evidence="3">Cell division protein ZapB</fullName>
    </recommendedName>
</protein>
<dbReference type="HAMAP" id="MF_01196">
    <property type="entry name" value="ZapB"/>
    <property type="match status" value="1"/>
</dbReference>
<keyword evidence="3 4" id="KW-0132">Cell division</keyword>
<keyword evidence="3" id="KW-0963">Cytoplasm</keyword>
<name>A0A379C8L8_9PAST</name>
<dbReference type="GO" id="GO:0005737">
    <property type="term" value="C:cytoplasm"/>
    <property type="evidence" value="ECO:0007669"/>
    <property type="project" value="UniProtKB-SubCell"/>
</dbReference>
<reference evidence="4 5" key="1">
    <citation type="submission" date="2018-06" db="EMBL/GenBank/DDBJ databases">
        <authorList>
            <consortium name="Pathogen Informatics"/>
            <person name="Doyle S."/>
        </authorList>
    </citation>
    <scope>NUCLEOTIDE SEQUENCE [LARGE SCALE GENOMIC DNA]</scope>
    <source>
        <strain evidence="4 5">NCTC12872</strain>
    </source>
</reference>
<evidence type="ECO:0000256" key="3">
    <source>
        <dbReference type="HAMAP-Rule" id="MF_01196"/>
    </source>
</evidence>
<dbReference type="Gene3D" id="1.20.5.340">
    <property type="match status" value="1"/>
</dbReference>
<dbReference type="AlphaFoldDB" id="A0A379C8L8"/>
<dbReference type="Pfam" id="PF06005">
    <property type="entry name" value="ZapB"/>
    <property type="match status" value="1"/>
</dbReference>
<dbReference type="OrthoDB" id="6554593at2"/>
<keyword evidence="1 3" id="KW-0175">Coiled coil</keyword>
<keyword evidence="5" id="KW-1185">Reference proteome</keyword>
<dbReference type="InterPro" id="IPR009252">
    <property type="entry name" value="Cell_div_ZapB"/>
</dbReference>
<gene>
    <name evidence="3 4" type="primary">zapB</name>
    <name evidence="4" type="ORF">NCTC12872_00617</name>
</gene>
<proteinExistence type="inferred from homology"/>
<comment type="similarity">
    <text evidence="3">Belongs to the ZapB family.</text>
</comment>
<dbReference type="Proteomes" id="UP000255417">
    <property type="component" value="Unassembled WGS sequence"/>
</dbReference>
<organism evidence="4 5">
    <name type="scientific">Phocoenobacter uteri</name>
    <dbReference type="NCBI Taxonomy" id="146806"/>
    <lineage>
        <taxon>Bacteria</taxon>
        <taxon>Pseudomonadati</taxon>
        <taxon>Pseudomonadota</taxon>
        <taxon>Gammaproteobacteria</taxon>
        <taxon>Pasteurellales</taxon>
        <taxon>Pasteurellaceae</taxon>
        <taxon>Phocoenobacter</taxon>
    </lineage>
</organism>
<evidence type="ECO:0000256" key="1">
    <source>
        <dbReference type="ARBA" id="ARBA00023054"/>
    </source>
</evidence>
<evidence type="ECO:0000313" key="5">
    <source>
        <dbReference type="Proteomes" id="UP000255417"/>
    </source>
</evidence>
<dbReference type="GO" id="GO:0000917">
    <property type="term" value="P:division septum assembly"/>
    <property type="evidence" value="ECO:0007669"/>
    <property type="project" value="UniProtKB-KW"/>
</dbReference>
<evidence type="ECO:0000313" key="4">
    <source>
        <dbReference type="EMBL" id="SUB58653.1"/>
    </source>
</evidence>
<keyword evidence="3" id="KW-0131">Cell cycle</keyword>
<comment type="function">
    <text evidence="3">Non-essential, abundant cell division factor that is required for proper Z-ring formation. It is recruited early to the divisome by direct interaction with FtsZ, stimulating Z-ring assembly and thereby promoting cell division earlier in the cell cycle. Its recruitment to the Z-ring requires functional FtsA or ZipA.</text>
</comment>
<accession>A0A379C8L8</accession>
<comment type="subcellular location">
    <subcellularLocation>
        <location evidence="3">Cytoplasm</location>
    </subcellularLocation>
    <text evidence="3">Localizes to the septum at mid-cell, in a FtsZ-like pattern.</text>
</comment>
<evidence type="ECO:0000256" key="2">
    <source>
        <dbReference type="ARBA" id="ARBA00023210"/>
    </source>
</evidence>
<keyword evidence="2 3" id="KW-0717">Septation</keyword>
<feature type="coiled-coil region" evidence="3">
    <location>
        <begin position="6"/>
        <end position="68"/>
    </location>
</feature>
<dbReference type="GO" id="GO:0043093">
    <property type="term" value="P:FtsZ-dependent cytokinesis"/>
    <property type="evidence" value="ECO:0007669"/>
    <property type="project" value="UniProtKB-UniRule"/>
</dbReference>
<comment type="subunit">
    <text evidence="3">Homodimer. The ends of the coiled-coil dimer bind to each other, forming polymers. Interacts with FtsZ.</text>
</comment>
<dbReference type="RefSeq" id="WP_115315169.1">
    <property type="nucleotide sequence ID" value="NZ_LWIF01000001.1"/>
</dbReference>
<sequence length="72" mass="8467">MSIEILDQLENKVREAVETIQLLQLELDELKGKNNELTTQKENLKQENEQLKMEQANFQDRLRSLLGQIDNI</sequence>